<evidence type="ECO:0000256" key="1">
    <source>
        <dbReference type="SAM" id="MobiDB-lite"/>
    </source>
</evidence>
<dbReference type="InterPro" id="IPR001372">
    <property type="entry name" value="Dynein_light_chain_typ-1/2"/>
</dbReference>
<keyword evidence="3" id="KW-1185">Reference proteome</keyword>
<evidence type="ECO:0000313" key="3">
    <source>
        <dbReference type="Proteomes" id="UP000233551"/>
    </source>
</evidence>
<name>A0A2I0L0T2_PUNGR</name>
<proteinExistence type="predicted"/>
<dbReference type="Gene3D" id="3.30.740.10">
    <property type="entry name" value="Protein Inhibitor Of Neuronal Nitric Oxide Synthase"/>
    <property type="match status" value="1"/>
</dbReference>
<organism evidence="2 3">
    <name type="scientific">Punica granatum</name>
    <name type="common">Pomegranate</name>
    <dbReference type="NCBI Taxonomy" id="22663"/>
    <lineage>
        <taxon>Eukaryota</taxon>
        <taxon>Viridiplantae</taxon>
        <taxon>Streptophyta</taxon>
        <taxon>Embryophyta</taxon>
        <taxon>Tracheophyta</taxon>
        <taxon>Spermatophyta</taxon>
        <taxon>Magnoliopsida</taxon>
        <taxon>eudicotyledons</taxon>
        <taxon>Gunneridae</taxon>
        <taxon>Pentapetalae</taxon>
        <taxon>rosids</taxon>
        <taxon>malvids</taxon>
        <taxon>Myrtales</taxon>
        <taxon>Lythraceae</taxon>
        <taxon>Punica</taxon>
    </lineage>
</organism>
<dbReference type="SMART" id="SM01375">
    <property type="entry name" value="Dynein_light"/>
    <property type="match status" value="1"/>
</dbReference>
<dbReference type="AlphaFoldDB" id="A0A2I0L0T2"/>
<protein>
    <recommendedName>
        <fullName evidence="4">Dynein light chain</fullName>
    </recommendedName>
</protein>
<dbReference type="Proteomes" id="UP000233551">
    <property type="component" value="Unassembled WGS sequence"/>
</dbReference>
<dbReference type="InterPro" id="IPR037177">
    <property type="entry name" value="DLC_sf"/>
</dbReference>
<dbReference type="GO" id="GO:0007017">
    <property type="term" value="P:microtubule-based process"/>
    <property type="evidence" value="ECO:0007669"/>
    <property type="project" value="InterPro"/>
</dbReference>
<dbReference type="STRING" id="22663.A0A2I0L0T2"/>
<accession>A0A2I0L0T2</accession>
<comment type="caution">
    <text evidence="2">The sequence shown here is derived from an EMBL/GenBank/DDBJ whole genome shotgun (WGS) entry which is preliminary data.</text>
</comment>
<sequence>MSSESRKSNPGAPTSKSSSDNRKSSATGPVGRRIIIKSADMKDDMQKEAVDIAVAAFEKHGAEKDVAKQPTESRDTTFFLGFGSGDFGFQLKIQNPSTDRFKWETEIESVLPYGKYHKLCSYFYGNHMQVSWATLAT</sequence>
<dbReference type="EMBL" id="PGOL01000210">
    <property type="protein sequence ID" value="PKI74334.1"/>
    <property type="molecule type" value="Genomic_DNA"/>
</dbReference>
<evidence type="ECO:0000313" key="2">
    <source>
        <dbReference type="EMBL" id="PKI74334.1"/>
    </source>
</evidence>
<dbReference type="SUPFAM" id="SSF54648">
    <property type="entry name" value="DLC"/>
    <property type="match status" value="1"/>
</dbReference>
<evidence type="ECO:0008006" key="4">
    <source>
        <dbReference type="Google" id="ProtNLM"/>
    </source>
</evidence>
<feature type="region of interest" description="Disordered" evidence="1">
    <location>
        <begin position="1"/>
        <end position="38"/>
    </location>
</feature>
<reference evidence="2 3" key="1">
    <citation type="submission" date="2017-11" db="EMBL/GenBank/DDBJ databases">
        <title>De-novo sequencing of pomegranate (Punica granatum L.) genome.</title>
        <authorList>
            <person name="Akparov Z."/>
            <person name="Amiraslanov A."/>
            <person name="Hajiyeva S."/>
            <person name="Abbasov M."/>
            <person name="Kaur K."/>
            <person name="Hamwieh A."/>
            <person name="Solovyev V."/>
            <person name="Salamov A."/>
            <person name="Braich B."/>
            <person name="Kosarev P."/>
            <person name="Mahmoud A."/>
            <person name="Hajiyev E."/>
            <person name="Babayeva S."/>
            <person name="Izzatullayeva V."/>
            <person name="Mammadov A."/>
            <person name="Mammadov A."/>
            <person name="Sharifova S."/>
            <person name="Ojaghi J."/>
            <person name="Eynullazada K."/>
            <person name="Bayramov B."/>
            <person name="Abdulazimova A."/>
            <person name="Shahmuradov I."/>
        </authorList>
    </citation>
    <scope>NUCLEOTIDE SEQUENCE [LARGE SCALE GENOMIC DNA]</scope>
    <source>
        <strain evidence="3">cv. AG2017</strain>
        <tissue evidence="2">Leaf</tissue>
    </source>
</reference>
<gene>
    <name evidence="2" type="ORF">CRG98_005214</name>
</gene>
<dbReference type="GO" id="GO:0030286">
    <property type="term" value="C:dynein complex"/>
    <property type="evidence" value="ECO:0007669"/>
    <property type="project" value="InterPro"/>
</dbReference>